<name>A0A2T1AP38_TRISK</name>
<sequence>MKTLKAFRASEDGAISVDWVVLTAAMAALCALTAKFMSDETFAHLNSIVEYMRNLTF</sequence>
<dbReference type="Proteomes" id="UP000237718">
    <property type="component" value="Unassembled WGS sequence"/>
</dbReference>
<dbReference type="EMBL" id="PVUF01000001">
    <property type="protein sequence ID" value="PRZ50332.1"/>
    <property type="molecule type" value="Genomic_DNA"/>
</dbReference>
<protein>
    <submittedName>
        <fullName evidence="1">Uncharacterized protein</fullName>
    </submittedName>
</protein>
<dbReference type="RefSeq" id="WP_165798079.1">
    <property type="nucleotide sequence ID" value="NZ_JAGDDX010000001.1"/>
</dbReference>
<gene>
    <name evidence="1" type="ORF">CLV89_101552</name>
</gene>
<comment type="caution">
    <text evidence="1">The sequence shown here is derived from an EMBL/GenBank/DDBJ whole genome shotgun (WGS) entry which is preliminary data.</text>
</comment>
<accession>A0A2T1AP38</accession>
<proteinExistence type="predicted"/>
<evidence type="ECO:0000313" key="2">
    <source>
        <dbReference type="Proteomes" id="UP000237718"/>
    </source>
</evidence>
<evidence type="ECO:0000313" key="1">
    <source>
        <dbReference type="EMBL" id="PRZ50332.1"/>
    </source>
</evidence>
<reference evidence="1 2" key="1">
    <citation type="submission" date="2018-03" db="EMBL/GenBank/DDBJ databases">
        <title>Genomic Encyclopedia of Archaeal and Bacterial Type Strains, Phase II (KMG-II): from individual species to whole genera.</title>
        <authorList>
            <person name="Goeker M."/>
        </authorList>
    </citation>
    <scope>NUCLEOTIDE SEQUENCE [LARGE SCALE GENOMIC DNA]</scope>
    <source>
        <strain evidence="1 2">DSM 25328</strain>
    </source>
</reference>
<dbReference type="AlphaFoldDB" id="A0A2T1AP38"/>
<organism evidence="1 2">
    <name type="scientific">Tritonibacter scottomollicae</name>
    <name type="common">Epibacterium scottomollicae</name>
    <dbReference type="NCBI Taxonomy" id="483013"/>
    <lineage>
        <taxon>Bacteria</taxon>
        <taxon>Pseudomonadati</taxon>
        <taxon>Pseudomonadota</taxon>
        <taxon>Alphaproteobacteria</taxon>
        <taxon>Rhodobacterales</taxon>
        <taxon>Paracoccaceae</taxon>
        <taxon>Tritonibacter</taxon>
    </lineage>
</organism>